<dbReference type="AlphaFoldDB" id="A0A420I1G3"/>
<protein>
    <recommendedName>
        <fullName evidence="6">Peroxisomal ATPase PEX1</fullName>
    </recommendedName>
    <alternativeName>
        <fullName evidence="5">Peroxin-1</fullName>
    </alternativeName>
</protein>
<dbReference type="SMART" id="SM00382">
    <property type="entry name" value="AAA"/>
    <property type="match status" value="2"/>
</dbReference>
<dbReference type="InterPro" id="IPR003960">
    <property type="entry name" value="ATPase_AAA_CS"/>
</dbReference>
<dbReference type="PROSITE" id="PS00674">
    <property type="entry name" value="AAA"/>
    <property type="match status" value="1"/>
</dbReference>
<organism evidence="10 11">
    <name type="scientific">Erysiphe neolycopersici</name>
    <dbReference type="NCBI Taxonomy" id="212602"/>
    <lineage>
        <taxon>Eukaryota</taxon>
        <taxon>Fungi</taxon>
        <taxon>Dikarya</taxon>
        <taxon>Ascomycota</taxon>
        <taxon>Pezizomycotina</taxon>
        <taxon>Leotiomycetes</taxon>
        <taxon>Erysiphales</taxon>
        <taxon>Erysiphaceae</taxon>
        <taxon>Erysiphe</taxon>
    </lineage>
</organism>
<dbReference type="InterPro" id="IPR003593">
    <property type="entry name" value="AAA+_ATPase"/>
</dbReference>
<evidence type="ECO:0000259" key="9">
    <source>
        <dbReference type="SMART" id="SM00382"/>
    </source>
</evidence>
<dbReference type="GO" id="GO:0007031">
    <property type="term" value="P:peroxisome organization"/>
    <property type="evidence" value="ECO:0007669"/>
    <property type="project" value="UniProtKB-KW"/>
</dbReference>
<dbReference type="InterPro" id="IPR003959">
    <property type="entry name" value="ATPase_AAA_core"/>
</dbReference>
<evidence type="ECO:0000313" key="10">
    <source>
        <dbReference type="EMBL" id="RKF63513.1"/>
    </source>
</evidence>
<accession>A0A420I1G3</accession>
<dbReference type="Gene3D" id="1.10.8.60">
    <property type="match status" value="2"/>
</dbReference>
<gene>
    <name evidence="10" type="ORF">OnM2_025002</name>
</gene>
<dbReference type="CDD" id="cd19530">
    <property type="entry name" value="RecA-like_NVL_r2-like"/>
    <property type="match status" value="1"/>
</dbReference>
<name>A0A420I1G3_9PEZI</name>
<dbReference type="PANTHER" id="PTHR23077">
    <property type="entry name" value="AAA-FAMILY ATPASE"/>
    <property type="match status" value="1"/>
</dbReference>
<dbReference type="FunFam" id="3.40.50.300:FF:000365">
    <property type="entry name" value="Ribosome biogenesis ATPase RIX7"/>
    <property type="match status" value="1"/>
</dbReference>
<dbReference type="Gene3D" id="3.40.50.300">
    <property type="entry name" value="P-loop containing nucleotide triphosphate hydrolases"/>
    <property type="match status" value="2"/>
</dbReference>
<evidence type="ECO:0000256" key="1">
    <source>
        <dbReference type="ARBA" id="ARBA00006914"/>
    </source>
</evidence>
<dbReference type="SUPFAM" id="SSF52540">
    <property type="entry name" value="P-loop containing nucleoside triphosphate hydrolases"/>
    <property type="match status" value="2"/>
</dbReference>
<sequence>MTGRRSRISLIDKIDQEVPILILSEDKKLTMCKQVYQIVRKLIDELEKPEAHNKPVTVTYVYNSIKQSNSSLKRRNKRSLEESIERALQVLKQDMQEESDNSVQNEKSIKDFQENNIVNRSITKMWTNPPRITPSITPKDSNRKVKNLENNSHSLSLETEGESMSKSERQANGEPKLKRRKAESSRQIDRSPPRDISLECLGGVDDVIQELNELVALPMLYPESYLEIGIEPPRGVLLHGPPGCGKTMIANAYAAEIGVSYIPLSAPSLVAGMSGESEKKIREIFEEAVKIAPCIVFIDEVEVIMGKRESAQREMEKRIVAQMLTCMDEISLKKTNGKPVMIIAATNRPDCLDPALRRAGRFNKEINLGVPNELARVKILKALTRNLKLADGFDFESLAKQTPGFVGADLNDVVSVAGTEAIKREFKKADDEMIEVMKLDPYPLPNFPPTGPIEILRSLIQDVNNPPLFDDFSITYQDFISAIAKVQPSAKREGFSTIPDTTWSHIGALHSIREQLQMTIVEPIKNPEAFARVGITTPAGVLLWGPPGCGKTLLAKAVANESKANFISIKGPELLNKYVGESERAVRQVFDRARSSVPCILFFDELDALVPKREDSLSEASCKVVNTLLTELDGLSNRAGIYVIAATNRPDMIDPAMLRPGRLGTSVFVDLPTETERVEILKALYKNALPLASEEEVLVLENVAQDARCKGFSGADLSSLHQAAAIAALKRTMVVVDGISTYDGNLIIKQSDWEVALETMRASVKDAKKYQKLKERGL</sequence>
<feature type="compositionally biased region" description="Polar residues" evidence="8">
    <location>
        <begin position="148"/>
        <end position="157"/>
    </location>
</feature>
<dbReference type="GO" id="GO:1990275">
    <property type="term" value="F:preribosome binding"/>
    <property type="evidence" value="ECO:0007669"/>
    <property type="project" value="TreeGrafter"/>
</dbReference>
<dbReference type="GO" id="GO:0005524">
    <property type="term" value="F:ATP binding"/>
    <property type="evidence" value="ECO:0007669"/>
    <property type="project" value="UniProtKB-KW"/>
</dbReference>
<reference evidence="10 11" key="1">
    <citation type="journal article" date="2018" name="BMC Genomics">
        <title>Comparative genome analyses reveal sequence features reflecting distinct modes of host-adaptation between dicot and monocot powdery mildew.</title>
        <authorList>
            <person name="Wu Y."/>
            <person name="Ma X."/>
            <person name="Pan Z."/>
            <person name="Kale S.D."/>
            <person name="Song Y."/>
            <person name="King H."/>
            <person name="Zhang Q."/>
            <person name="Presley C."/>
            <person name="Deng X."/>
            <person name="Wei C.I."/>
            <person name="Xiao S."/>
        </authorList>
    </citation>
    <scope>NUCLEOTIDE SEQUENCE [LARGE SCALE GENOMIC DNA]</scope>
    <source>
        <strain evidence="10">UMSG2</strain>
    </source>
</reference>
<evidence type="ECO:0000313" key="11">
    <source>
        <dbReference type="Proteomes" id="UP000286134"/>
    </source>
</evidence>
<dbReference type="GO" id="GO:0003723">
    <property type="term" value="F:RNA binding"/>
    <property type="evidence" value="ECO:0007669"/>
    <property type="project" value="TreeGrafter"/>
</dbReference>
<dbReference type="GO" id="GO:0005634">
    <property type="term" value="C:nucleus"/>
    <property type="evidence" value="ECO:0007669"/>
    <property type="project" value="TreeGrafter"/>
</dbReference>
<keyword evidence="11" id="KW-1185">Reference proteome</keyword>
<dbReference type="EMBL" id="MCFK01002504">
    <property type="protein sequence ID" value="RKF63513.1"/>
    <property type="molecule type" value="Genomic_DNA"/>
</dbReference>
<evidence type="ECO:0000256" key="5">
    <source>
        <dbReference type="ARBA" id="ARBA00032509"/>
    </source>
</evidence>
<feature type="domain" description="AAA+ ATPase" evidence="9">
    <location>
        <begin position="232"/>
        <end position="372"/>
    </location>
</feature>
<feature type="region of interest" description="Disordered" evidence="8">
    <location>
        <begin position="120"/>
        <end position="197"/>
    </location>
</feature>
<comment type="caution">
    <text evidence="10">The sequence shown here is derived from an EMBL/GenBank/DDBJ whole genome shotgun (WGS) entry which is preliminary data.</text>
</comment>
<comment type="catalytic activity">
    <reaction evidence="7">
        <text>ATP + H2O = ADP + phosphate + H(+)</text>
        <dbReference type="Rhea" id="RHEA:13065"/>
        <dbReference type="ChEBI" id="CHEBI:15377"/>
        <dbReference type="ChEBI" id="CHEBI:15378"/>
        <dbReference type="ChEBI" id="CHEBI:30616"/>
        <dbReference type="ChEBI" id="CHEBI:43474"/>
        <dbReference type="ChEBI" id="CHEBI:456216"/>
    </reaction>
    <physiologicalReaction direction="left-to-right" evidence="7">
        <dbReference type="Rhea" id="RHEA:13066"/>
    </physiologicalReaction>
</comment>
<feature type="domain" description="AAA+ ATPase" evidence="9">
    <location>
        <begin position="537"/>
        <end position="673"/>
    </location>
</feature>
<dbReference type="Proteomes" id="UP000286134">
    <property type="component" value="Unassembled WGS sequence"/>
</dbReference>
<evidence type="ECO:0000256" key="6">
    <source>
        <dbReference type="ARBA" id="ARBA00034532"/>
    </source>
</evidence>
<dbReference type="InterPro" id="IPR050168">
    <property type="entry name" value="AAA_ATPase_domain"/>
</dbReference>
<evidence type="ECO:0000256" key="2">
    <source>
        <dbReference type="ARBA" id="ARBA00022593"/>
    </source>
</evidence>
<dbReference type="InterPro" id="IPR027417">
    <property type="entry name" value="P-loop_NTPase"/>
</dbReference>
<keyword evidence="4" id="KW-0067">ATP-binding</keyword>
<dbReference type="GO" id="GO:0042254">
    <property type="term" value="P:ribosome biogenesis"/>
    <property type="evidence" value="ECO:0007669"/>
    <property type="project" value="TreeGrafter"/>
</dbReference>
<dbReference type="GO" id="GO:0016887">
    <property type="term" value="F:ATP hydrolysis activity"/>
    <property type="evidence" value="ECO:0007669"/>
    <property type="project" value="InterPro"/>
</dbReference>
<dbReference type="STRING" id="212602.A0A420I1G3"/>
<evidence type="ECO:0000256" key="4">
    <source>
        <dbReference type="ARBA" id="ARBA00022840"/>
    </source>
</evidence>
<dbReference type="OrthoDB" id="27435at2759"/>
<comment type="similarity">
    <text evidence="1">Belongs to the AAA ATPase family.</text>
</comment>
<keyword evidence="2" id="KW-0962">Peroxisome biogenesis</keyword>
<proteinExistence type="inferred from homology"/>
<dbReference type="FunFam" id="1.10.8.60:FF:000081">
    <property type="entry name" value="AAA family ATPase/60S ribosome export protein"/>
    <property type="match status" value="1"/>
</dbReference>
<keyword evidence="3" id="KW-0547">Nucleotide-binding</keyword>
<evidence type="ECO:0000256" key="7">
    <source>
        <dbReference type="ARBA" id="ARBA00048778"/>
    </source>
</evidence>
<feature type="compositionally biased region" description="Basic and acidic residues" evidence="8">
    <location>
        <begin position="182"/>
        <end position="197"/>
    </location>
</feature>
<evidence type="ECO:0000256" key="3">
    <source>
        <dbReference type="ARBA" id="ARBA00022741"/>
    </source>
</evidence>
<dbReference type="PANTHER" id="PTHR23077:SF171">
    <property type="entry name" value="NUCLEAR VALOSIN-CONTAINING PROTEIN-LIKE"/>
    <property type="match status" value="1"/>
</dbReference>
<dbReference type="FunFam" id="3.40.50.300:FF:000149">
    <property type="entry name" value="Nuclear valosin-containing protein-like"/>
    <property type="match status" value="1"/>
</dbReference>
<dbReference type="Pfam" id="PF00004">
    <property type="entry name" value="AAA"/>
    <property type="match status" value="2"/>
</dbReference>
<evidence type="ECO:0000256" key="8">
    <source>
        <dbReference type="SAM" id="MobiDB-lite"/>
    </source>
</evidence>
<dbReference type="InterPro" id="IPR041569">
    <property type="entry name" value="AAA_lid_3"/>
</dbReference>
<dbReference type="Pfam" id="PF17862">
    <property type="entry name" value="AAA_lid_3"/>
    <property type="match status" value="2"/>
</dbReference>